<reference evidence="1" key="1">
    <citation type="journal article" date="2014" name="Front. Microbiol.">
        <title>High frequency of phylogenetically diverse reductive dehalogenase-homologous genes in deep subseafloor sedimentary metagenomes.</title>
        <authorList>
            <person name="Kawai M."/>
            <person name="Futagami T."/>
            <person name="Toyoda A."/>
            <person name="Takaki Y."/>
            <person name="Nishi S."/>
            <person name="Hori S."/>
            <person name="Arai W."/>
            <person name="Tsubouchi T."/>
            <person name="Morono Y."/>
            <person name="Uchiyama I."/>
            <person name="Ito T."/>
            <person name="Fujiyama A."/>
            <person name="Inagaki F."/>
            <person name="Takami H."/>
        </authorList>
    </citation>
    <scope>NUCLEOTIDE SEQUENCE</scope>
    <source>
        <strain evidence="1">Expedition CK06-06</strain>
    </source>
</reference>
<sequence length="69" mass="8001">MEVIKKMKEQLSDELLEFEADHVWINENLEALLERYTDQWIGVRNCQVVTSDPELEGLLSKLSNPAHTC</sequence>
<dbReference type="AlphaFoldDB" id="X1W384"/>
<evidence type="ECO:0008006" key="2">
    <source>
        <dbReference type="Google" id="ProtNLM"/>
    </source>
</evidence>
<organism evidence="1">
    <name type="scientific">marine sediment metagenome</name>
    <dbReference type="NCBI Taxonomy" id="412755"/>
    <lineage>
        <taxon>unclassified sequences</taxon>
        <taxon>metagenomes</taxon>
        <taxon>ecological metagenomes</taxon>
    </lineage>
</organism>
<protein>
    <recommendedName>
        <fullName evidence="2">DUF5678 domain-containing protein</fullName>
    </recommendedName>
</protein>
<evidence type="ECO:0000313" key="1">
    <source>
        <dbReference type="EMBL" id="GAJ25010.1"/>
    </source>
</evidence>
<dbReference type="EMBL" id="BARW01037595">
    <property type="protein sequence ID" value="GAJ25010.1"/>
    <property type="molecule type" value="Genomic_DNA"/>
</dbReference>
<proteinExistence type="predicted"/>
<feature type="non-terminal residue" evidence="1">
    <location>
        <position position="69"/>
    </location>
</feature>
<accession>X1W384</accession>
<comment type="caution">
    <text evidence="1">The sequence shown here is derived from an EMBL/GenBank/DDBJ whole genome shotgun (WGS) entry which is preliminary data.</text>
</comment>
<gene>
    <name evidence="1" type="ORF">S12H4_57991</name>
</gene>
<name>X1W384_9ZZZZ</name>